<protein>
    <recommendedName>
        <fullName evidence="4">F-box domain-containing protein</fullName>
    </recommendedName>
</protein>
<evidence type="ECO:0000313" key="2">
    <source>
        <dbReference type="EMBL" id="CAF3639144.1"/>
    </source>
</evidence>
<sequence>MMNFELLPNEIFLDLFDYFNGMDLLHTFYNLNFRFNFLLYKQFRKYKFDFNCISKRNFDLICQHHLSFIADRIITLCLCNSEDTPEQINVFLSYIPSLKQFIGLRALSIGYIHSYEILLKILDECHYLCNLTSLQLYYWTFPIDEHNLQIIIDKIWSLPKLNYCNFGITSNESSVLFTPTKISLTLENVVVYGIYFNFNEINQLFKCTPCLKHLSISIASVFQDNCILSSLLTLTHLNIQISDKSEDRLIKIFQNTPNLYRLEINLFEDLINGHQWEQIIRKYLTNLKVFQLTMYDMISISTYVQEEADNLFDSFRSSFWIDEHRWFIRCWTSDSLIQLCTSRDTATDYNAESIPDFYKSTYPNDNIEEFCNQMISIYDENFFDTTIPSSICLSHIEFLYMKLPINEQFWSIVPTLKQLRWLSIKFHNDTLQSQVQILLDRASHLETLIISQDDSLPLQTALFRYTNSTVRELHLHECNYYFNEEECITLAHSPLGLQCQVLSIVVKNCESIIILVEHMNNLRILKVVVNDENNDKHIQWLKDYLPSTYIITRNVNMRNGILVWI</sequence>
<dbReference type="EMBL" id="CAJNOE010000136">
    <property type="protein sequence ID" value="CAF0963086.1"/>
    <property type="molecule type" value="Genomic_DNA"/>
</dbReference>
<comment type="caution">
    <text evidence="1">The sequence shown here is derived from an EMBL/GenBank/DDBJ whole genome shotgun (WGS) entry which is preliminary data.</text>
</comment>
<dbReference type="Proteomes" id="UP000663868">
    <property type="component" value="Unassembled WGS sequence"/>
</dbReference>
<name>A0A814E638_9BILA</name>
<evidence type="ECO:0008006" key="4">
    <source>
        <dbReference type="Google" id="ProtNLM"/>
    </source>
</evidence>
<evidence type="ECO:0000313" key="3">
    <source>
        <dbReference type="Proteomes" id="UP000663860"/>
    </source>
</evidence>
<dbReference type="AlphaFoldDB" id="A0A814E638"/>
<dbReference type="EMBL" id="CAJOBB010000284">
    <property type="protein sequence ID" value="CAF3639144.1"/>
    <property type="molecule type" value="Genomic_DNA"/>
</dbReference>
<dbReference type="InterPro" id="IPR032675">
    <property type="entry name" value="LRR_dom_sf"/>
</dbReference>
<gene>
    <name evidence="1" type="ORF">IZO911_LOCUS15653</name>
    <name evidence="2" type="ORF">KXQ929_LOCUS7092</name>
</gene>
<dbReference type="Proteomes" id="UP000663860">
    <property type="component" value="Unassembled WGS sequence"/>
</dbReference>
<reference evidence="1" key="1">
    <citation type="submission" date="2021-02" db="EMBL/GenBank/DDBJ databases">
        <authorList>
            <person name="Nowell W R."/>
        </authorList>
    </citation>
    <scope>NUCLEOTIDE SEQUENCE</scope>
</reference>
<accession>A0A814E638</accession>
<organism evidence="1 3">
    <name type="scientific">Adineta steineri</name>
    <dbReference type="NCBI Taxonomy" id="433720"/>
    <lineage>
        <taxon>Eukaryota</taxon>
        <taxon>Metazoa</taxon>
        <taxon>Spiralia</taxon>
        <taxon>Gnathifera</taxon>
        <taxon>Rotifera</taxon>
        <taxon>Eurotatoria</taxon>
        <taxon>Bdelloidea</taxon>
        <taxon>Adinetida</taxon>
        <taxon>Adinetidae</taxon>
        <taxon>Adineta</taxon>
    </lineage>
</organism>
<proteinExistence type="predicted"/>
<evidence type="ECO:0000313" key="1">
    <source>
        <dbReference type="EMBL" id="CAF0963086.1"/>
    </source>
</evidence>
<dbReference type="Gene3D" id="3.80.10.10">
    <property type="entry name" value="Ribonuclease Inhibitor"/>
    <property type="match status" value="1"/>
</dbReference>